<dbReference type="RefSeq" id="WP_020246781.1">
    <property type="nucleotide sequence ID" value="NZ_CP025221.1"/>
</dbReference>
<dbReference type="AlphaFoldDB" id="A0A3T1NXT2"/>
<accession>A0A3T1NXT2</accession>
<gene>
    <name evidence="1" type="ORF">E1W43_15140</name>
</gene>
<protein>
    <submittedName>
        <fullName evidence="1">Uncharacterized protein</fullName>
    </submittedName>
</protein>
<evidence type="ECO:0000313" key="1">
    <source>
        <dbReference type="EMBL" id="EAE2899267.1"/>
    </source>
</evidence>
<name>A0A3T1NXT2_LISMN</name>
<reference evidence="1 2" key="1">
    <citation type="submission" date="2019-03" db="EMBL/GenBank/DDBJ databases">
        <authorList>
            <person name="Ashton P.M."/>
            <person name="Dallman T."/>
            <person name="Nair S."/>
            <person name="De Pinna E."/>
            <person name="Peters T."/>
            <person name="Grant K."/>
        </authorList>
    </citation>
    <scope>NUCLEOTIDE SEQUENCE [LARGE SCALE GENOMIC DNA]</scope>
    <source>
        <strain evidence="1">RL15000271</strain>
    </source>
</reference>
<organism evidence="1 2">
    <name type="scientific">Listeria monocytogenes</name>
    <dbReference type="NCBI Taxonomy" id="1639"/>
    <lineage>
        <taxon>Bacteria</taxon>
        <taxon>Bacillati</taxon>
        <taxon>Bacillota</taxon>
        <taxon>Bacilli</taxon>
        <taxon>Bacillales</taxon>
        <taxon>Listeriaceae</taxon>
        <taxon>Listeria</taxon>
    </lineage>
</organism>
<comment type="caution">
    <text evidence="1">The sequence shown here is derived from an EMBL/GenBank/DDBJ whole genome shotgun (WGS) entry which is preliminary data.</text>
</comment>
<dbReference type="EMBL" id="AAARLF010000017">
    <property type="protein sequence ID" value="EAE2899267.1"/>
    <property type="molecule type" value="Genomic_DNA"/>
</dbReference>
<dbReference type="Proteomes" id="UP000401273">
    <property type="component" value="Unassembled WGS sequence"/>
</dbReference>
<sequence>MTHFNIERQKKLGRTVEFCLGLCGGIFGVLAATTMLGFTIPDIGDDIDFSYWLLSILLTSIFSISGVVGSLFVRKHHLLGGVLMLGAAIGGVLSQNMFFIMYLAFPLLLIGGLVALIRGGEFLKLFSKWWFYIVLALSIFVPLLLFWGYY</sequence>
<evidence type="ECO:0000313" key="2">
    <source>
        <dbReference type="Proteomes" id="UP000401273"/>
    </source>
</evidence>
<proteinExistence type="predicted"/>